<evidence type="ECO:0008006" key="4">
    <source>
        <dbReference type="Google" id="ProtNLM"/>
    </source>
</evidence>
<reference evidence="2 3" key="1">
    <citation type="submission" date="2018-06" db="EMBL/GenBank/DDBJ databases">
        <title>Genome sequencing of Oceanotoga sp. sy52.</title>
        <authorList>
            <person name="Mori K."/>
        </authorList>
    </citation>
    <scope>NUCLEOTIDE SEQUENCE [LARGE SCALE GENOMIC DNA]</scope>
    <source>
        <strain evidence="3">sy52</strain>
    </source>
</reference>
<feature type="signal peptide" evidence="1">
    <location>
        <begin position="1"/>
        <end position="26"/>
    </location>
</feature>
<dbReference type="AlphaFoldDB" id="A0A7G1G5U0"/>
<dbReference type="RefSeq" id="WP_190614830.1">
    <property type="nucleotide sequence ID" value="NZ_AP018712.1"/>
</dbReference>
<keyword evidence="1" id="KW-0732">Signal</keyword>
<evidence type="ECO:0000256" key="1">
    <source>
        <dbReference type="SAM" id="SignalP"/>
    </source>
</evidence>
<dbReference type="PROSITE" id="PS51257">
    <property type="entry name" value="PROKAR_LIPOPROTEIN"/>
    <property type="match status" value="1"/>
</dbReference>
<feature type="chain" id="PRO_5029009130" description="Lipocalin-like domain-containing protein" evidence="1">
    <location>
        <begin position="27"/>
        <end position="195"/>
    </location>
</feature>
<sequence length="195" mass="22046">MKKSILLFFISLTVFLLILSSCSAPKPNNFMLPGTKEYIGTTGNLEGTWNVIEYNDKNENFLKNFEKATLTFDFKNKVLKLEATVPKEYIESSLKDWKAKWPDLKVTSYKVIINATCSISNSGEIIYVDEQKVSVEIKGSGENLESYIQMENGKAMIPFGNPISLKKLDSQFNFKLSGKTLHLSSFSGYNILLKK</sequence>
<accession>A0A7G1G5U0</accession>
<proteinExistence type="predicted"/>
<gene>
    <name evidence="2" type="ORF">OSSY52_21110</name>
</gene>
<keyword evidence="3" id="KW-1185">Reference proteome</keyword>
<name>A0A7G1G5U0_9BACT</name>
<evidence type="ECO:0000313" key="3">
    <source>
        <dbReference type="Proteomes" id="UP000516361"/>
    </source>
</evidence>
<dbReference type="EMBL" id="AP018712">
    <property type="protein sequence ID" value="BBE31970.1"/>
    <property type="molecule type" value="Genomic_DNA"/>
</dbReference>
<dbReference type="KEGG" id="ocy:OSSY52_21110"/>
<dbReference type="InParanoid" id="A0A7G1G5U0"/>
<dbReference type="Proteomes" id="UP000516361">
    <property type="component" value="Chromosome"/>
</dbReference>
<protein>
    <recommendedName>
        <fullName evidence="4">Lipocalin-like domain-containing protein</fullName>
    </recommendedName>
</protein>
<evidence type="ECO:0000313" key="2">
    <source>
        <dbReference type="EMBL" id="BBE31970.1"/>
    </source>
</evidence>
<organism evidence="2 3">
    <name type="scientific">Tepiditoga spiralis</name>
    <dbReference type="NCBI Taxonomy" id="2108365"/>
    <lineage>
        <taxon>Bacteria</taxon>
        <taxon>Thermotogati</taxon>
        <taxon>Thermotogota</taxon>
        <taxon>Thermotogae</taxon>
        <taxon>Petrotogales</taxon>
        <taxon>Petrotogaceae</taxon>
        <taxon>Tepiditoga</taxon>
    </lineage>
</organism>